<dbReference type="AlphaFoldDB" id="A0A3S0R5G3"/>
<evidence type="ECO:0000313" key="1">
    <source>
        <dbReference type="EMBL" id="RUA23093.1"/>
    </source>
</evidence>
<dbReference type="EMBL" id="RXHI01000003">
    <property type="protein sequence ID" value="RUA23093.1"/>
    <property type="molecule type" value="Genomic_DNA"/>
</dbReference>
<gene>
    <name evidence="1" type="ORF">DSL92_01285</name>
</gene>
<organism evidence="1">
    <name type="scientific">Billgrantia gudaonensis</name>
    <dbReference type="NCBI Taxonomy" id="376427"/>
    <lineage>
        <taxon>Bacteria</taxon>
        <taxon>Pseudomonadati</taxon>
        <taxon>Pseudomonadota</taxon>
        <taxon>Gammaproteobacteria</taxon>
        <taxon>Oceanospirillales</taxon>
        <taxon>Halomonadaceae</taxon>
        <taxon>Billgrantia</taxon>
    </lineage>
</organism>
<protein>
    <submittedName>
        <fullName evidence="1">Uncharacterized protein</fullName>
    </submittedName>
</protein>
<accession>A0A3S0R5G3</accession>
<reference evidence="1" key="1">
    <citation type="submission" date="2018-12" db="EMBL/GenBank/DDBJ databases">
        <authorList>
            <person name="Jadhav K."/>
            <person name="Kushwaha B."/>
            <person name="Jadhav I."/>
        </authorList>
    </citation>
    <scope>NUCLEOTIDE SEQUENCE [LARGE SCALE GENOMIC DNA]</scope>
    <source>
        <strain evidence="1">SBS 10</strain>
    </source>
</reference>
<sequence length="115" mass="12362">MPEVMIQLGRLSFRAGGPALKAWYPAAGYGNAHCPSQVASARDLRRHSAVGSGSPTRILLTNRPDRLPLHGLARYADGGWPDAADEHEEGVNCTCRPVSAPLHSQLSPGRHPGYR</sequence>
<comment type="caution">
    <text evidence="1">The sequence shown here is derived from an EMBL/GenBank/DDBJ whole genome shotgun (WGS) entry which is preliminary data.</text>
</comment>
<name>A0A3S0R5G3_9GAMM</name>
<proteinExistence type="predicted"/>